<protein>
    <submittedName>
        <fullName evidence="1">Uncharacterized protein</fullName>
    </submittedName>
</protein>
<proteinExistence type="predicted"/>
<gene>
    <name evidence="1" type="ORF">IE53DRAFT_385896</name>
</gene>
<dbReference type="Proteomes" id="UP000245626">
    <property type="component" value="Unassembled WGS sequence"/>
</dbReference>
<organism evidence="1 2">
    <name type="scientific">Violaceomyces palustris</name>
    <dbReference type="NCBI Taxonomy" id="1673888"/>
    <lineage>
        <taxon>Eukaryota</taxon>
        <taxon>Fungi</taxon>
        <taxon>Dikarya</taxon>
        <taxon>Basidiomycota</taxon>
        <taxon>Ustilaginomycotina</taxon>
        <taxon>Ustilaginomycetes</taxon>
        <taxon>Violaceomycetales</taxon>
        <taxon>Violaceomycetaceae</taxon>
        <taxon>Violaceomyces</taxon>
    </lineage>
</organism>
<keyword evidence="2" id="KW-1185">Reference proteome</keyword>
<name>A0ACD0P0R7_9BASI</name>
<reference evidence="1 2" key="1">
    <citation type="journal article" date="2018" name="Mol. Biol. Evol.">
        <title>Broad Genomic Sampling Reveals a Smut Pathogenic Ancestry of the Fungal Clade Ustilaginomycotina.</title>
        <authorList>
            <person name="Kijpornyongpan T."/>
            <person name="Mondo S.J."/>
            <person name="Barry K."/>
            <person name="Sandor L."/>
            <person name="Lee J."/>
            <person name="Lipzen A."/>
            <person name="Pangilinan J."/>
            <person name="LaButti K."/>
            <person name="Hainaut M."/>
            <person name="Henrissat B."/>
            <person name="Grigoriev I.V."/>
            <person name="Spatafora J.W."/>
            <person name="Aime M.C."/>
        </authorList>
    </citation>
    <scope>NUCLEOTIDE SEQUENCE [LARGE SCALE GENOMIC DNA]</scope>
    <source>
        <strain evidence="1 2">SA 807</strain>
    </source>
</reference>
<evidence type="ECO:0000313" key="2">
    <source>
        <dbReference type="Proteomes" id="UP000245626"/>
    </source>
</evidence>
<sequence>MGIHGIHSNKEHDHIKVELVKRQQMNSVSDGPKEVAKYHWLLLGASPGDERVIGQSRQGLKAYGCRSNTECEVFVWLRGVQSREPLHGNSFQETERQLTHVNKVLIIRGVRMALRRSSSSVGERVLHSNQS</sequence>
<evidence type="ECO:0000313" key="1">
    <source>
        <dbReference type="EMBL" id="PWN51743.1"/>
    </source>
</evidence>
<dbReference type="EMBL" id="KZ819820">
    <property type="protein sequence ID" value="PWN51743.1"/>
    <property type="molecule type" value="Genomic_DNA"/>
</dbReference>
<accession>A0ACD0P0R7</accession>